<protein>
    <submittedName>
        <fullName evidence="2">Uncharacterized protein</fullName>
    </submittedName>
</protein>
<feature type="region of interest" description="Disordered" evidence="1">
    <location>
        <begin position="25"/>
        <end position="65"/>
    </location>
</feature>
<dbReference type="EMBL" id="BPLR01020282">
    <property type="protein sequence ID" value="GIX76752.1"/>
    <property type="molecule type" value="Genomic_DNA"/>
</dbReference>
<evidence type="ECO:0000313" key="2">
    <source>
        <dbReference type="EMBL" id="GIX76752.1"/>
    </source>
</evidence>
<feature type="region of interest" description="Disordered" evidence="1">
    <location>
        <begin position="80"/>
        <end position="102"/>
    </location>
</feature>
<keyword evidence="3" id="KW-1185">Reference proteome</keyword>
<proteinExistence type="predicted"/>
<gene>
    <name evidence="2" type="ORF">CEXT_252611</name>
</gene>
<dbReference type="Proteomes" id="UP001054945">
    <property type="component" value="Unassembled WGS sequence"/>
</dbReference>
<evidence type="ECO:0000313" key="3">
    <source>
        <dbReference type="Proteomes" id="UP001054945"/>
    </source>
</evidence>
<organism evidence="2 3">
    <name type="scientific">Caerostris extrusa</name>
    <name type="common">Bark spider</name>
    <name type="synonym">Caerostris bankana</name>
    <dbReference type="NCBI Taxonomy" id="172846"/>
    <lineage>
        <taxon>Eukaryota</taxon>
        <taxon>Metazoa</taxon>
        <taxon>Ecdysozoa</taxon>
        <taxon>Arthropoda</taxon>
        <taxon>Chelicerata</taxon>
        <taxon>Arachnida</taxon>
        <taxon>Araneae</taxon>
        <taxon>Araneomorphae</taxon>
        <taxon>Entelegynae</taxon>
        <taxon>Araneoidea</taxon>
        <taxon>Araneidae</taxon>
        <taxon>Caerostris</taxon>
    </lineage>
</organism>
<feature type="compositionally biased region" description="Basic and acidic residues" evidence="1">
    <location>
        <begin position="51"/>
        <end position="65"/>
    </location>
</feature>
<evidence type="ECO:0000256" key="1">
    <source>
        <dbReference type="SAM" id="MobiDB-lite"/>
    </source>
</evidence>
<feature type="compositionally biased region" description="Polar residues" evidence="1">
    <location>
        <begin position="80"/>
        <end position="89"/>
    </location>
</feature>
<accession>A0AAV4MZP0</accession>
<comment type="caution">
    <text evidence="2">The sequence shown here is derived from an EMBL/GenBank/DDBJ whole genome shotgun (WGS) entry which is preliminary data.</text>
</comment>
<reference evidence="2 3" key="1">
    <citation type="submission" date="2021-06" db="EMBL/GenBank/DDBJ databases">
        <title>Caerostris extrusa draft genome.</title>
        <authorList>
            <person name="Kono N."/>
            <person name="Arakawa K."/>
        </authorList>
    </citation>
    <scope>NUCLEOTIDE SEQUENCE [LARGE SCALE GENOMIC DNA]</scope>
</reference>
<sequence>MSAFSNRGYQLPRLKREKSTIHFDGGGCTEVARGHAHGPGTLRGSGTPNDGEVKKKGSGLGDRDWPRWKRFETQIASGGYSRSLSSATPHNELRPESSFCCPPPPPTFADPLFNNRPANCIPGQTLVRKQTQAMKAR</sequence>
<dbReference type="AlphaFoldDB" id="A0AAV4MZP0"/>
<name>A0AAV4MZP0_CAEEX</name>